<keyword evidence="7 10" id="KW-0378">Hydrolase</keyword>
<evidence type="ECO:0000256" key="6">
    <source>
        <dbReference type="ARBA" id="ARBA00022741"/>
    </source>
</evidence>
<keyword evidence="12" id="KW-1185">Reference proteome</keyword>
<dbReference type="UniPathway" id="UPA00031">
    <property type="reaction ID" value="UER00007"/>
</dbReference>
<sequence length="114" mass="12631">MSDQRLGRLYAVLQERKSASADTSYAASLYQKGLNKILQKIGEEASEVIIAGKDAEQSGNNQALIYEMADLWFHSLLLLAARDITPQQILDELERRSGLSGLAEKAARNLSQEH</sequence>
<dbReference type="PANTHER" id="PTHR42945">
    <property type="entry name" value="HISTIDINE BIOSYNTHESIS BIFUNCTIONAL PROTEIN"/>
    <property type="match status" value="1"/>
</dbReference>
<organism evidence="11 12">
    <name type="scientific">Ventosimonas gracilis</name>
    <dbReference type="NCBI Taxonomy" id="1680762"/>
    <lineage>
        <taxon>Bacteria</taxon>
        <taxon>Pseudomonadati</taxon>
        <taxon>Pseudomonadota</taxon>
        <taxon>Gammaproteobacteria</taxon>
        <taxon>Pseudomonadales</taxon>
        <taxon>Ventosimonadaceae</taxon>
        <taxon>Ventosimonas</taxon>
    </lineage>
</organism>
<dbReference type="NCBIfam" id="TIGR03188">
    <property type="entry name" value="histidine_hisI"/>
    <property type="match status" value="1"/>
</dbReference>
<dbReference type="RefSeq" id="WP_068387887.1">
    <property type="nucleotide sequence ID" value="NZ_LSZO01000058.1"/>
</dbReference>
<evidence type="ECO:0000313" key="12">
    <source>
        <dbReference type="Proteomes" id="UP000072660"/>
    </source>
</evidence>
<dbReference type="InterPro" id="IPR008179">
    <property type="entry name" value="HisE"/>
</dbReference>
<keyword evidence="4 10" id="KW-0963">Cytoplasm</keyword>
<protein>
    <recommendedName>
        <fullName evidence="10">Phosphoribosyl-ATP pyrophosphatase</fullName>
        <shortName evidence="10">PRA-PH</shortName>
        <ecNumber evidence="10">3.6.1.31</ecNumber>
    </recommendedName>
</protein>
<gene>
    <name evidence="10" type="primary">hisE</name>
    <name evidence="11" type="ORF">AXE65_11035</name>
</gene>
<comment type="similarity">
    <text evidence="10">Belongs to the PRA-PH family.</text>
</comment>
<dbReference type="AlphaFoldDB" id="A0A139SWZ6"/>
<evidence type="ECO:0000256" key="10">
    <source>
        <dbReference type="HAMAP-Rule" id="MF_01020"/>
    </source>
</evidence>
<dbReference type="GO" id="GO:0004636">
    <property type="term" value="F:phosphoribosyl-ATP diphosphatase activity"/>
    <property type="evidence" value="ECO:0007669"/>
    <property type="project" value="UniProtKB-UniRule"/>
</dbReference>
<dbReference type="HAMAP" id="MF_01020">
    <property type="entry name" value="HisE"/>
    <property type="match status" value="1"/>
</dbReference>
<name>A0A139SWZ6_9GAMM</name>
<keyword evidence="5 10" id="KW-0028">Amino-acid biosynthesis</keyword>
<accession>A0A139SWZ6</accession>
<dbReference type="GO" id="GO:0005524">
    <property type="term" value="F:ATP binding"/>
    <property type="evidence" value="ECO:0007669"/>
    <property type="project" value="UniProtKB-KW"/>
</dbReference>
<dbReference type="EC" id="3.6.1.31" evidence="10"/>
<dbReference type="Pfam" id="PF01503">
    <property type="entry name" value="PRA-PH"/>
    <property type="match status" value="1"/>
</dbReference>
<evidence type="ECO:0000256" key="2">
    <source>
        <dbReference type="ARBA" id="ARBA00004496"/>
    </source>
</evidence>
<dbReference type="CDD" id="cd11534">
    <property type="entry name" value="NTP-PPase_HisIE_like"/>
    <property type="match status" value="1"/>
</dbReference>
<dbReference type="GO" id="GO:0005737">
    <property type="term" value="C:cytoplasm"/>
    <property type="evidence" value="ECO:0007669"/>
    <property type="project" value="UniProtKB-SubCell"/>
</dbReference>
<dbReference type="NCBIfam" id="NF001611">
    <property type="entry name" value="PRK00400.1-3"/>
    <property type="match status" value="1"/>
</dbReference>
<evidence type="ECO:0000256" key="9">
    <source>
        <dbReference type="ARBA" id="ARBA00023102"/>
    </source>
</evidence>
<proteinExistence type="inferred from homology"/>
<dbReference type="PANTHER" id="PTHR42945:SF9">
    <property type="entry name" value="HISTIDINE BIOSYNTHESIS BIFUNCTIONAL PROTEIN HISIE"/>
    <property type="match status" value="1"/>
</dbReference>
<reference evidence="11 12" key="1">
    <citation type="submission" date="2016-02" db="EMBL/GenBank/DDBJ databases">
        <authorList>
            <person name="Wen L."/>
            <person name="He K."/>
            <person name="Yang H."/>
        </authorList>
    </citation>
    <scope>NUCLEOTIDE SEQUENCE [LARGE SCALE GENOMIC DNA]</scope>
    <source>
        <strain evidence="11 12">CV58</strain>
    </source>
</reference>
<evidence type="ECO:0000256" key="8">
    <source>
        <dbReference type="ARBA" id="ARBA00022840"/>
    </source>
</evidence>
<dbReference type="InterPro" id="IPR021130">
    <property type="entry name" value="PRib-ATP_PPHydrolase-like"/>
</dbReference>
<comment type="subcellular location">
    <subcellularLocation>
        <location evidence="2 10">Cytoplasm</location>
    </subcellularLocation>
</comment>
<comment type="catalytic activity">
    <reaction evidence="1 10">
        <text>1-(5-phospho-beta-D-ribosyl)-ATP + H2O = 1-(5-phospho-beta-D-ribosyl)-5'-AMP + diphosphate + H(+)</text>
        <dbReference type="Rhea" id="RHEA:22828"/>
        <dbReference type="ChEBI" id="CHEBI:15377"/>
        <dbReference type="ChEBI" id="CHEBI:15378"/>
        <dbReference type="ChEBI" id="CHEBI:33019"/>
        <dbReference type="ChEBI" id="CHEBI:59457"/>
        <dbReference type="ChEBI" id="CHEBI:73183"/>
        <dbReference type="EC" id="3.6.1.31"/>
    </reaction>
</comment>
<dbReference type="SUPFAM" id="SSF101386">
    <property type="entry name" value="all-alpha NTP pyrophosphatases"/>
    <property type="match status" value="1"/>
</dbReference>
<keyword evidence="8 10" id="KW-0067">ATP-binding</keyword>
<evidence type="ECO:0000256" key="3">
    <source>
        <dbReference type="ARBA" id="ARBA00005204"/>
    </source>
</evidence>
<dbReference type="EMBL" id="LSZO01000058">
    <property type="protein sequence ID" value="KXU38970.1"/>
    <property type="molecule type" value="Genomic_DNA"/>
</dbReference>
<keyword evidence="9 10" id="KW-0368">Histidine biosynthesis</keyword>
<comment type="pathway">
    <text evidence="3 10">Amino-acid biosynthesis; L-histidine biosynthesis; L-histidine from 5-phospho-alpha-D-ribose 1-diphosphate: step 2/9.</text>
</comment>
<evidence type="ECO:0000313" key="11">
    <source>
        <dbReference type="EMBL" id="KXU38970.1"/>
    </source>
</evidence>
<evidence type="ECO:0000256" key="1">
    <source>
        <dbReference type="ARBA" id="ARBA00001460"/>
    </source>
</evidence>
<dbReference type="OrthoDB" id="9814738at2"/>
<keyword evidence="6 10" id="KW-0547">Nucleotide-binding</keyword>
<dbReference type="Gene3D" id="1.10.287.1080">
    <property type="entry name" value="MazG-like"/>
    <property type="match status" value="1"/>
</dbReference>
<dbReference type="GO" id="GO:0000105">
    <property type="term" value="P:L-histidine biosynthetic process"/>
    <property type="evidence" value="ECO:0007669"/>
    <property type="project" value="UniProtKB-UniRule"/>
</dbReference>
<comment type="caution">
    <text evidence="11">The sequence shown here is derived from an EMBL/GenBank/DDBJ whole genome shotgun (WGS) entry which is preliminary data.</text>
</comment>
<dbReference type="Proteomes" id="UP000072660">
    <property type="component" value="Unassembled WGS sequence"/>
</dbReference>
<evidence type="ECO:0000256" key="4">
    <source>
        <dbReference type="ARBA" id="ARBA00022490"/>
    </source>
</evidence>
<evidence type="ECO:0000256" key="7">
    <source>
        <dbReference type="ARBA" id="ARBA00022801"/>
    </source>
</evidence>
<evidence type="ECO:0000256" key="5">
    <source>
        <dbReference type="ARBA" id="ARBA00022605"/>
    </source>
</evidence>